<evidence type="ECO:0000313" key="3">
    <source>
        <dbReference type="WBParaSite" id="ASIM_0000880101-mRNA-1"/>
    </source>
</evidence>
<sequence>LQTVPRAAFATPAPPGTYQTPPRAAIVHAGTTTRSTAAGGIPLNTSIQQAHIGDSKVEQLTAKWLRQNCLVETGNVVPRGELYLNYVDDLRHQFNALAGSVQMFTNILK</sequence>
<evidence type="ECO:0000259" key="2">
    <source>
        <dbReference type="PROSITE" id="PS51526"/>
    </source>
</evidence>
<dbReference type="InterPro" id="IPR003150">
    <property type="entry name" value="DNA-bd_RFX"/>
</dbReference>
<name>A0A0M3JMB6_ANISI</name>
<dbReference type="GO" id="GO:0006355">
    <property type="term" value="P:regulation of DNA-templated transcription"/>
    <property type="evidence" value="ECO:0007669"/>
    <property type="project" value="InterPro"/>
</dbReference>
<dbReference type="WBParaSite" id="ASIM_0000880101-mRNA-1">
    <property type="protein sequence ID" value="ASIM_0000880101-mRNA-1"/>
    <property type="gene ID" value="ASIM_0000880101"/>
</dbReference>
<feature type="region of interest" description="Disordered" evidence="1">
    <location>
        <begin position="1"/>
        <end position="22"/>
    </location>
</feature>
<feature type="domain" description="RFX-type winged-helix" evidence="2">
    <location>
        <begin position="61"/>
        <end position="109"/>
    </location>
</feature>
<evidence type="ECO:0000256" key="1">
    <source>
        <dbReference type="SAM" id="MobiDB-lite"/>
    </source>
</evidence>
<dbReference type="GO" id="GO:0003677">
    <property type="term" value="F:DNA binding"/>
    <property type="evidence" value="ECO:0007669"/>
    <property type="project" value="InterPro"/>
</dbReference>
<reference evidence="3" key="1">
    <citation type="submission" date="2017-02" db="UniProtKB">
        <authorList>
            <consortium name="WormBaseParasite"/>
        </authorList>
    </citation>
    <scope>IDENTIFICATION</scope>
</reference>
<proteinExistence type="predicted"/>
<dbReference type="AlphaFoldDB" id="A0A0M3JMB6"/>
<dbReference type="PROSITE" id="PS51526">
    <property type="entry name" value="RFX_DBD"/>
    <property type="match status" value="1"/>
</dbReference>
<organism evidence="3">
    <name type="scientific">Anisakis simplex</name>
    <name type="common">Herring worm</name>
    <dbReference type="NCBI Taxonomy" id="6269"/>
    <lineage>
        <taxon>Eukaryota</taxon>
        <taxon>Metazoa</taxon>
        <taxon>Ecdysozoa</taxon>
        <taxon>Nematoda</taxon>
        <taxon>Chromadorea</taxon>
        <taxon>Rhabditida</taxon>
        <taxon>Spirurina</taxon>
        <taxon>Ascaridomorpha</taxon>
        <taxon>Ascaridoidea</taxon>
        <taxon>Anisakidae</taxon>
        <taxon>Anisakis</taxon>
        <taxon>Anisakis simplex complex</taxon>
    </lineage>
</organism>
<accession>A0A0M3JMB6</accession>
<protein>
    <submittedName>
        <fullName evidence="3">SWI/SNF nucleosome remodeling complex component (inferred by orthology to a C. elegans protein)</fullName>
    </submittedName>
</protein>